<accession>A0A565CGW0</accession>
<gene>
    <name evidence="3" type="ORF">ANE_LOCUS23412</name>
</gene>
<feature type="signal peptide" evidence="2">
    <location>
        <begin position="1"/>
        <end position="22"/>
    </location>
</feature>
<keyword evidence="2" id="KW-0732">Signal</keyword>
<evidence type="ECO:0000313" key="4">
    <source>
        <dbReference type="Proteomes" id="UP000489600"/>
    </source>
</evidence>
<evidence type="ECO:0000256" key="1">
    <source>
        <dbReference type="SAM" id="MobiDB-lite"/>
    </source>
</evidence>
<evidence type="ECO:0000313" key="3">
    <source>
        <dbReference type="EMBL" id="VVB12968.1"/>
    </source>
</evidence>
<organism evidence="3 4">
    <name type="scientific">Arabis nemorensis</name>
    <dbReference type="NCBI Taxonomy" id="586526"/>
    <lineage>
        <taxon>Eukaryota</taxon>
        <taxon>Viridiplantae</taxon>
        <taxon>Streptophyta</taxon>
        <taxon>Embryophyta</taxon>
        <taxon>Tracheophyta</taxon>
        <taxon>Spermatophyta</taxon>
        <taxon>Magnoliopsida</taxon>
        <taxon>eudicotyledons</taxon>
        <taxon>Gunneridae</taxon>
        <taxon>Pentapetalae</taxon>
        <taxon>rosids</taxon>
        <taxon>malvids</taxon>
        <taxon>Brassicales</taxon>
        <taxon>Brassicaceae</taxon>
        <taxon>Arabideae</taxon>
        <taxon>Arabis</taxon>
    </lineage>
</organism>
<proteinExistence type="predicted"/>
<dbReference type="AlphaFoldDB" id="A0A565CGW0"/>
<name>A0A565CGW0_9BRAS</name>
<dbReference type="EMBL" id="CABITT030000008">
    <property type="protein sequence ID" value="VVB12968.1"/>
    <property type="molecule type" value="Genomic_DNA"/>
</dbReference>
<dbReference type="Proteomes" id="UP000489600">
    <property type="component" value="Unassembled WGS sequence"/>
</dbReference>
<reference evidence="3" key="1">
    <citation type="submission" date="2019-07" db="EMBL/GenBank/DDBJ databases">
        <authorList>
            <person name="Dittberner H."/>
        </authorList>
    </citation>
    <scope>NUCLEOTIDE SEQUENCE [LARGE SCALE GENOMIC DNA]</scope>
</reference>
<feature type="chain" id="PRO_5022163033" evidence="2">
    <location>
        <begin position="23"/>
        <end position="78"/>
    </location>
</feature>
<evidence type="ECO:0000256" key="2">
    <source>
        <dbReference type="SAM" id="SignalP"/>
    </source>
</evidence>
<feature type="region of interest" description="Disordered" evidence="1">
    <location>
        <begin position="27"/>
        <end position="59"/>
    </location>
</feature>
<feature type="compositionally biased region" description="Low complexity" evidence="1">
    <location>
        <begin position="37"/>
        <end position="47"/>
    </location>
</feature>
<comment type="caution">
    <text evidence="3">The sequence shown here is derived from an EMBL/GenBank/DDBJ whole genome shotgun (WGS) entry which is preliminary data.</text>
</comment>
<keyword evidence="4" id="KW-1185">Reference proteome</keyword>
<sequence length="78" mass="8358">MAKLTLVLVISFSLLFVGVLHATKTSLPDQTKGLHRSGPSPGSSDNPPGAPPTQTTNRLLWVEHVKPPKTASKIKTLF</sequence>
<protein>
    <submittedName>
        <fullName evidence="3">Uncharacterized protein</fullName>
    </submittedName>
</protein>